<feature type="compositionally biased region" description="Basic and acidic residues" evidence="2">
    <location>
        <begin position="622"/>
        <end position="648"/>
    </location>
</feature>
<keyword evidence="5" id="KW-1185">Reference proteome</keyword>
<reference evidence="5" key="1">
    <citation type="journal article" date="2019" name="Int. J. Syst. Evol. Microbiol.">
        <title>The Global Catalogue of Microorganisms (GCM) 10K type strain sequencing project: providing services to taxonomists for standard genome sequencing and annotation.</title>
        <authorList>
            <consortium name="The Broad Institute Genomics Platform"/>
            <consortium name="The Broad Institute Genome Sequencing Center for Infectious Disease"/>
            <person name="Wu L."/>
            <person name="Ma J."/>
        </authorList>
    </citation>
    <scope>NUCLEOTIDE SEQUENCE [LARGE SCALE GENOMIC DNA]</scope>
    <source>
        <strain evidence="5">JCM 6835</strain>
    </source>
</reference>
<feature type="coiled-coil region" evidence="1">
    <location>
        <begin position="725"/>
        <end position="824"/>
    </location>
</feature>
<dbReference type="Proteomes" id="UP001501666">
    <property type="component" value="Unassembled WGS sequence"/>
</dbReference>
<evidence type="ECO:0000256" key="3">
    <source>
        <dbReference type="SAM" id="Phobius"/>
    </source>
</evidence>
<keyword evidence="3" id="KW-1133">Transmembrane helix</keyword>
<dbReference type="PANTHER" id="PTHR47372:SF11">
    <property type="entry name" value="RE19971P"/>
    <property type="match status" value="1"/>
</dbReference>
<protein>
    <recommendedName>
        <fullName evidence="6">Tape measure protein</fullName>
    </recommendedName>
</protein>
<keyword evidence="3" id="KW-0812">Transmembrane</keyword>
<evidence type="ECO:0000256" key="2">
    <source>
        <dbReference type="SAM" id="MobiDB-lite"/>
    </source>
</evidence>
<comment type="caution">
    <text evidence="4">The sequence shown here is derived from an EMBL/GenBank/DDBJ whole genome shotgun (WGS) entry which is preliminary data.</text>
</comment>
<evidence type="ECO:0000256" key="1">
    <source>
        <dbReference type="SAM" id="Coils"/>
    </source>
</evidence>
<sequence length="1488" mass="161416">MAGIKVGEGYIEITPKVTGVNRDLVREIQSRLNGLDKAKFQVAPKVSGITKRWQSEIQKDLNTVIDGLTVAVRVRLDKTNLTATFGDVTVSATQAGTEAGDGLADGFKQATNDIKRMMRETEVAIKAGVLPAGDDSVRARLNTVSSAYKDLADDIGQYTDSQVSIIRSGVNEMSALNRLVASNTKTQTESIRTEFAKIAPAIRTMSNDSIQSLSKFERGILSVEKTVKLGFKEASAKGLTDVAQAFKSFADGNGIDLPGMGQKAGRSFGGALADAVDTTVRFGLARLVVGLPLALAGLGYAMAPLASAVSSLAAGFTALGSQAVYAFGALAALPAVMGLIVQATSVMGFAFFGVQEALGALQAEQDKSGQAAATMAAAIEAASRRAEQAQRALADAQSDSARRIADARENLQRIAETVSERISGAQERVAEVVRSTNERIIEADARLADVRESVGDRIADATERLARVQEDGSERIRAAQERLSEAIEQTNERIQSAEERLAQAKEDSTRRIEDAQRRLAKAHEDGARRVVSAEGNYKRSIEDVKEAQDALNEARAEARERLEDLALAVSGGALDEESARNAVNEAAEHLRNLNLNPEATDKEKAEADFAYRQAVQRLREVQERNGDLREEQEKASKEGVEGSREVTSAKDALQRAIQRQIDAEKALVDARREASEGIIDAERDLKDARDDSARGILDAERDLARARQDGAKAILDAEKSLRDAREDAARSVTEAERSLNRTREDGAKQIADAELAAVRARQDAVRQVEAAEKALTDARKSGTRDVADAERALADARVNGARQVEDAQRSLREAMEAVAQASEKQSVQASNAEAALKKLSPAAREFVLFLDREFLPKLREIQWSIQEAFFPPLQQALAQSDGLLDLFKVKLTDTATIFGGFALRFSDWLNTDESKNKIGRILDSNNRLFARLSDAALDAADATLTLVDGSSPFLERMGDLIGRLVGRVKDLINEAARNGELEKFFNRVGDTIDKAAEIAWDLGRALYGIFDTAYPSGKRLLDLIGDTAKEFADWVNSVEGKQTLKEWFKKGEDVMRELLALVKDIAKAFFDLGNDVDFSKILKALREDFLPAVVKLAKAFSGDNGDGLIITIRAFADVIEATAVLVEAFGSVLGLLGLKADGAASPLEHLGVLVDIVGGSLRFFTGDTKALGETFGTVTDKISRIGKDVFGKTLPEALGISEKEFEEIKNTGSRAFDILSENVVHAFGEIVRTLRGESSDITRWVNDRWRDLESGASRTWNDISSSASRTWDGISRTISDYASRVWSNAVSNFTRMKDDIARTLQDALNWVYQWGPWILAAITGIGPGLWRAGFDIIQGLWNGVAAKWNEFINWWNANINNISEIARRVLGINSPSRVMAAIGRGVGEGLVLGLQSTEGMVASATKSMADSVTGSWGKVVLPIESKLPNLDMPQGGTYAGQRVYRPLAAPNGRGDKNYNITLNAAPTIPTERQITNVLKYADALYPDE</sequence>
<keyword evidence="1" id="KW-0175">Coiled coil</keyword>
<dbReference type="PANTHER" id="PTHR47372">
    <property type="entry name" value="DAUER UP-REGULATED-RELATED"/>
    <property type="match status" value="1"/>
</dbReference>
<accession>A0ABP6EED4</accession>
<proteinExistence type="predicted"/>
<evidence type="ECO:0000313" key="4">
    <source>
        <dbReference type="EMBL" id="GAA2665196.1"/>
    </source>
</evidence>
<name>A0ABP6EED4_9ACTN</name>
<keyword evidence="3" id="KW-0472">Membrane</keyword>
<dbReference type="Gene3D" id="1.20.120.20">
    <property type="entry name" value="Apolipoprotein"/>
    <property type="match status" value="1"/>
</dbReference>
<dbReference type="RefSeq" id="WP_346148644.1">
    <property type="nucleotide sequence ID" value="NZ_BAAATE010000010.1"/>
</dbReference>
<organism evidence="4 5">
    <name type="scientific">Nonomuraea recticatena</name>
    <dbReference type="NCBI Taxonomy" id="46178"/>
    <lineage>
        <taxon>Bacteria</taxon>
        <taxon>Bacillati</taxon>
        <taxon>Actinomycetota</taxon>
        <taxon>Actinomycetes</taxon>
        <taxon>Streptosporangiales</taxon>
        <taxon>Streptosporangiaceae</taxon>
        <taxon>Nonomuraea</taxon>
    </lineage>
</organism>
<evidence type="ECO:0008006" key="6">
    <source>
        <dbReference type="Google" id="ProtNLM"/>
    </source>
</evidence>
<feature type="region of interest" description="Disordered" evidence="2">
    <location>
        <begin position="622"/>
        <end position="649"/>
    </location>
</feature>
<dbReference type="EMBL" id="BAAATE010000010">
    <property type="protein sequence ID" value="GAA2665196.1"/>
    <property type="molecule type" value="Genomic_DNA"/>
</dbReference>
<evidence type="ECO:0000313" key="5">
    <source>
        <dbReference type="Proteomes" id="UP001501666"/>
    </source>
</evidence>
<feature type="transmembrane region" description="Helical" evidence="3">
    <location>
        <begin position="324"/>
        <end position="352"/>
    </location>
</feature>
<gene>
    <name evidence="4" type="ORF">GCM10010412_041310</name>
</gene>
<feature type="transmembrane region" description="Helical" evidence="3">
    <location>
        <begin position="284"/>
        <end position="303"/>
    </location>
</feature>